<evidence type="ECO:0000256" key="6">
    <source>
        <dbReference type="ARBA" id="ARBA00023163"/>
    </source>
</evidence>
<keyword evidence="3" id="KW-0805">Transcription regulation</keyword>
<feature type="domain" description="AP2/ERF" evidence="10">
    <location>
        <begin position="265"/>
        <end position="322"/>
    </location>
</feature>
<feature type="region of interest" description="Disordered" evidence="9">
    <location>
        <begin position="151"/>
        <end position="174"/>
    </location>
</feature>
<dbReference type="OrthoDB" id="207175at2759"/>
<comment type="caution">
    <text evidence="11">The sequence shown here is derived from an EMBL/GenBank/DDBJ whole genome shotgun (WGS) entry which is preliminary data.</text>
</comment>
<dbReference type="PANTHER" id="PTHR32467">
    <property type="entry name" value="AP2-LIKE ETHYLENE-RESPONSIVE TRANSCRIPTION FACTOR"/>
    <property type="match status" value="1"/>
</dbReference>
<dbReference type="FunFam" id="3.30.730.10:FF:000002">
    <property type="entry name" value="AP2-like ethylene-responsive transcription factor"/>
    <property type="match status" value="1"/>
</dbReference>
<dbReference type="GO" id="GO:0003700">
    <property type="term" value="F:DNA-binding transcription factor activity"/>
    <property type="evidence" value="ECO:0007669"/>
    <property type="project" value="InterPro"/>
</dbReference>
<keyword evidence="6" id="KW-0804">Transcription</keyword>
<keyword evidence="4" id="KW-0238">DNA-binding</keyword>
<comment type="subcellular location">
    <subcellularLocation>
        <location evidence="1">Nucleus</location>
    </subcellularLocation>
</comment>
<dbReference type="InterPro" id="IPR036955">
    <property type="entry name" value="AP2/ERF_dom_sf"/>
</dbReference>
<dbReference type="CDD" id="cd00018">
    <property type="entry name" value="AP2"/>
    <property type="match status" value="2"/>
</dbReference>
<feature type="compositionally biased region" description="Polar residues" evidence="9">
    <location>
        <begin position="31"/>
        <end position="47"/>
    </location>
</feature>
<keyword evidence="7" id="KW-0539">Nucleus</keyword>
<dbReference type="SUPFAM" id="SSF54171">
    <property type="entry name" value="DNA-binding domain"/>
    <property type="match status" value="2"/>
</dbReference>
<keyword evidence="5" id="KW-0010">Activator</keyword>
<dbReference type="GO" id="GO:0005634">
    <property type="term" value="C:nucleus"/>
    <property type="evidence" value="ECO:0007669"/>
    <property type="project" value="UniProtKB-SubCell"/>
</dbReference>
<sequence>MLDLNVDIVSSDSTSCDEMEMVMEVEKHSQGFGTQMEDSGTSNSSVVNAEEAPTPSNNNAKDEDSNSNTTSAFIFDILKKRELVLDGTIGAVKEENPSTEFVGRSLFPVTRDKGVQEADFGLGLSSSSRPQWLNLSFANSAGGQAELKLMQQKQQQQPPVRKSRRGPRSRSSQYRGVTFYRRTGRWESHIWDCGKQVYLGGFDTAHAAARAYDRAAIKFRGVDADINFTVSDYEEDMKQMKNLNKEEFVHILRRQSTGFSRGSSKYRGVTMHKCGRWEARMGQFLGKKYMYLGLFDNEVEAARAYDKAAIKCNGREAVTNFEPSTYQGEIILDANREDSGHNLDLSLGISVTSDGAKGNGSLKDSHFLWKAAEVPNRSGRSIIDSSASTHAGGQPPHVLTVASKQPAMSSGIYPAYLSKHEERATEKRVEAVPSPRFCNWAWKIQDNSRITPMPVFPVAASSGFSSATTTTAPSALPLNTQANFVHNLCLSTPTTSSADNSHYFNHRS</sequence>
<evidence type="ECO:0000313" key="12">
    <source>
        <dbReference type="Proteomes" id="UP000796880"/>
    </source>
</evidence>
<protein>
    <recommendedName>
        <fullName evidence="10">AP2/ERF domain-containing protein</fullName>
    </recommendedName>
</protein>
<keyword evidence="2" id="KW-0677">Repeat</keyword>
<dbReference type="Proteomes" id="UP000796880">
    <property type="component" value="Unassembled WGS sequence"/>
</dbReference>
<evidence type="ECO:0000256" key="1">
    <source>
        <dbReference type="ARBA" id="ARBA00004123"/>
    </source>
</evidence>
<dbReference type="PROSITE" id="PS51032">
    <property type="entry name" value="AP2_ERF"/>
    <property type="match status" value="2"/>
</dbReference>
<reference evidence="11" key="1">
    <citation type="submission" date="2020-03" db="EMBL/GenBank/DDBJ databases">
        <title>A high-quality chromosome-level genome assembly of a woody plant with both climbing and erect habits, Rhamnella rubrinervis.</title>
        <authorList>
            <person name="Lu Z."/>
            <person name="Yang Y."/>
            <person name="Zhu X."/>
            <person name="Sun Y."/>
        </authorList>
    </citation>
    <scope>NUCLEOTIDE SEQUENCE</scope>
    <source>
        <strain evidence="11">BYM</strain>
        <tissue evidence="11">Leaf</tissue>
    </source>
</reference>
<dbReference type="PANTHER" id="PTHR32467:SF118">
    <property type="entry name" value="ETHYLENE-RESPONSIVE TRANSCRIPTION FACTOR RAP2-7"/>
    <property type="match status" value="1"/>
</dbReference>
<gene>
    <name evidence="11" type="ORF">FNV43_RR24934</name>
</gene>
<feature type="region of interest" description="Disordered" evidence="9">
    <location>
        <begin position="30"/>
        <end position="67"/>
    </location>
</feature>
<proteinExistence type="inferred from homology"/>
<dbReference type="Gene3D" id="3.30.730.10">
    <property type="entry name" value="AP2/ERF domain"/>
    <property type="match status" value="2"/>
</dbReference>
<feature type="domain" description="AP2/ERF" evidence="10">
    <location>
        <begin position="173"/>
        <end position="229"/>
    </location>
</feature>
<evidence type="ECO:0000256" key="2">
    <source>
        <dbReference type="ARBA" id="ARBA00022737"/>
    </source>
</evidence>
<evidence type="ECO:0000256" key="4">
    <source>
        <dbReference type="ARBA" id="ARBA00023125"/>
    </source>
</evidence>
<evidence type="ECO:0000256" key="5">
    <source>
        <dbReference type="ARBA" id="ARBA00023159"/>
    </source>
</evidence>
<dbReference type="EMBL" id="VOIH02000011">
    <property type="protein sequence ID" value="KAF3433831.1"/>
    <property type="molecule type" value="Genomic_DNA"/>
</dbReference>
<evidence type="ECO:0000256" key="9">
    <source>
        <dbReference type="SAM" id="MobiDB-lite"/>
    </source>
</evidence>
<dbReference type="Pfam" id="PF00847">
    <property type="entry name" value="AP2"/>
    <property type="match status" value="1"/>
</dbReference>
<evidence type="ECO:0000313" key="11">
    <source>
        <dbReference type="EMBL" id="KAF3433831.1"/>
    </source>
</evidence>
<dbReference type="FunFam" id="3.30.730.10:FF:000004">
    <property type="entry name" value="AP2-like ethylene-responsive transcription factor"/>
    <property type="match status" value="1"/>
</dbReference>
<dbReference type="InterPro" id="IPR001471">
    <property type="entry name" value="AP2/ERF_dom"/>
</dbReference>
<evidence type="ECO:0000256" key="8">
    <source>
        <dbReference type="ARBA" id="ARBA00037973"/>
    </source>
</evidence>
<dbReference type="InterPro" id="IPR016177">
    <property type="entry name" value="DNA-bd_dom_sf"/>
</dbReference>
<dbReference type="AlphaFoldDB" id="A0A8K0DS67"/>
<keyword evidence="12" id="KW-1185">Reference proteome</keyword>
<comment type="similarity">
    <text evidence="8">Belongs to the AP2/ERF transcription factor family. AP2 subfamily.</text>
</comment>
<dbReference type="PRINTS" id="PR00367">
    <property type="entry name" value="ETHRSPELEMNT"/>
</dbReference>
<organism evidence="11 12">
    <name type="scientific">Rhamnella rubrinervis</name>
    <dbReference type="NCBI Taxonomy" id="2594499"/>
    <lineage>
        <taxon>Eukaryota</taxon>
        <taxon>Viridiplantae</taxon>
        <taxon>Streptophyta</taxon>
        <taxon>Embryophyta</taxon>
        <taxon>Tracheophyta</taxon>
        <taxon>Spermatophyta</taxon>
        <taxon>Magnoliopsida</taxon>
        <taxon>eudicotyledons</taxon>
        <taxon>Gunneridae</taxon>
        <taxon>Pentapetalae</taxon>
        <taxon>rosids</taxon>
        <taxon>fabids</taxon>
        <taxon>Rosales</taxon>
        <taxon>Rhamnaceae</taxon>
        <taxon>rhamnoid group</taxon>
        <taxon>Rhamneae</taxon>
        <taxon>Rhamnella</taxon>
    </lineage>
</organism>
<evidence type="ECO:0000256" key="3">
    <source>
        <dbReference type="ARBA" id="ARBA00023015"/>
    </source>
</evidence>
<accession>A0A8K0DS67</accession>
<dbReference type="GO" id="GO:0003677">
    <property type="term" value="F:DNA binding"/>
    <property type="evidence" value="ECO:0007669"/>
    <property type="project" value="UniProtKB-KW"/>
</dbReference>
<dbReference type="SMART" id="SM00380">
    <property type="entry name" value="AP2"/>
    <property type="match status" value="2"/>
</dbReference>
<evidence type="ECO:0000259" key="10">
    <source>
        <dbReference type="PROSITE" id="PS51032"/>
    </source>
</evidence>
<name>A0A8K0DS67_9ROSA</name>
<evidence type="ECO:0000256" key="7">
    <source>
        <dbReference type="ARBA" id="ARBA00023242"/>
    </source>
</evidence>